<organism evidence="3 4">
    <name type="scientific">Hyaloscypha variabilis (strain UAMH 11265 / GT02V1 / F)</name>
    <name type="common">Meliniomyces variabilis</name>
    <dbReference type="NCBI Taxonomy" id="1149755"/>
    <lineage>
        <taxon>Eukaryota</taxon>
        <taxon>Fungi</taxon>
        <taxon>Dikarya</taxon>
        <taxon>Ascomycota</taxon>
        <taxon>Pezizomycotina</taxon>
        <taxon>Leotiomycetes</taxon>
        <taxon>Helotiales</taxon>
        <taxon>Hyaloscyphaceae</taxon>
        <taxon>Hyaloscypha</taxon>
        <taxon>Hyaloscypha variabilis</taxon>
    </lineage>
</organism>
<dbReference type="AlphaFoldDB" id="A0A2J6RS79"/>
<feature type="region of interest" description="Disordered" evidence="2">
    <location>
        <begin position="659"/>
        <end position="722"/>
    </location>
</feature>
<keyword evidence="4" id="KW-1185">Reference proteome</keyword>
<feature type="region of interest" description="Disordered" evidence="2">
    <location>
        <begin position="900"/>
        <end position="924"/>
    </location>
</feature>
<feature type="compositionally biased region" description="Acidic residues" evidence="2">
    <location>
        <begin position="669"/>
        <end position="679"/>
    </location>
</feature>
<protein>
    <submittedName>
        <fullName evidence="3">Uncharacterized protein</fullName>
    </submittedName>
</protein>
<proteinExistence type="predicted"/>
<dbReference type="Gene3D" id="1.10.287.1490">
    <property type="match status" value="1"/>
</dbReference>
<evidence type="ECO:0000256" key="1">
    <source>
        <dbReference type="SAM" id="Coils"/>
    </source>
</evidence>
<feature type="compositionally biased region" description="Low complexity" evidence="2">
    <location>
        <begin position="706"/>
        <end position="720"/>
    </location>
</feature>
<accession>A0A2J6RS79</accession>
<feature type="compositionally biased region" description="Polar residues" evidence="2">
    <location>
        <begin position="688"/>
        <end position="705"/>
    </location>
</feature>
<dbReference type="OrthoDB" id="5376140at2759"/>
<reference evidence="3 4" key="1">
    <citation type="submission" date="2016-04" db="EMBL/GenBank/DDBJ databases">
        <title>A degradative enzymes factory behind the ericoid mycorrhizal symbiosis.</title>
        <authorList>
            <consortium name="DOE Joint Genome Institute"/>
            <person name="Martino E."/>
            <person name="Morin E."/>
            <person name="Grelet G."/>
            <person name="Kuo A."/>
            <person name="Kohler A."/>
            <person name="Daghino S."/>
            <person name="Barry K."/>
            <person name="Choi C."/>
            <person name="Cichocki N."/>
            <person name="Clum A."/>
            <person name="Copeland A."/>
            <person name="Hainaut M."/>
            <person name="Haridas S."/>
            <person name="Labutti K."/>
            <person name="Lindquist E."/>
            <person name="Lipzen A."/>
            <person name="Khouja H.-R."/>
            <person name="Murat C."/>
            <person name="Ohm R."/>
            <person name="Olson A."/>
            <person name="Spatafora J."/>
            <person name="Veneault-Fourrey C."/>
            <person name="Henrissat B."/>
            <person name="Grigoriev I."/>
            <person name="Martin F."/>
            <person name="Perotto S."/>
        </authorList>
    </citation>
    <scope>NUCLEOTIDE SEQUENCE [LARGE SCALE GENOMIC DNA]</scope>
    <source>
        <strain evidence="3 4">F</strain>
    </source>
</reference>
<dbReference type="EMBL" id="KZ613944">
    <property type="protein sequence ID" value="PMD41313.1"/>
    <property type="molecule type" value="Genomic_DNA"/>
</dbReference>
<dbReference type="Proteomes" id="UP000235786">
    <property type="component" value="Unassembled WGS sequence"/>
</dbReference>
<evidence type="ECO:0000313" key="3">
    <source>
        <dbReference type="EMBL" id="PMD41313.1"/>
    </source>
</evidence>
<evidence type="ECO:0000256" key="2">
    <source>
        <dbReference type="SAM" id="MobiDB-lite"/>
    </source>
</evidence>
<feature type="coiled-coil region" evidence="1">
    <location>
        <begin position="733"/>
        <end position="893"/>
    </location>
</feature>
<name>A0A2J6RS79_HYAVF</name>
<sequence length="924" mass="103740">MAGVLGIQDNGSEVESDHMPVVRNVGKYQDPLKGGVRSTNLEVEKYCQDWQPCHAFRELYQNWEDAIRKTNNLGRRNFKKEPHHNTSMLCFKAIHPDTREEIGFIRLLKEQGVLELTNYDAWLPGNSLNIGGTSKSGNDNMAGSHGEGYKVAALILKHHKFDVNIKASECDWEFFVPAQGEKHEGVLCVDIRRRASTRLQTAKNTYAEKIARNGPMTLRQNVWQDVTFQIGKQFKRSVTEREFLRWIECALDLEPPTRVIETPFGSIILDPTRKNKVFLKGILLEDSKTVAGSMTLKFGYNLPQGKIDRERRRLDIAEQAYHLSQIWGSAIKSNRAMLIEYVTMLQFDIPPQDVKLAAHYMSRATASLIWQYLVEENPANKKFYYNKQNTKEIEVVMNCLKKEPAPLKSELWKKLRSFGLLRTPQERRERLLCDAPESLKRESAYSTGMKRALMGILALDPKTRNLEVTFKSSTVAELDLLIHGSKLLINDKWLDFKASHECGDCDLSLEASTQNLNIDTFDCGHIITELYNALVADMSNQLGSKKLSSEASNSLLRANAGEIVVSWTESESDRVFKNHGSLRQGRITLHRESTCSTLKTEILSSDEKKTGDDEESVGSVGAAACGCPQQLVLLKDSSAIFSGLSHDEEYFPLISRKKVEKGPSGDLSDFSEDDDDSETSSDGAGTDVSQSNTSRQSSGTSTSNGSRASSPESEGSSTDSQVPQRILANIKLRTSSNDQLHRAETEIRRLEGELETAQADLISLRAEISRLMAERKSIHDELTTMTATYKKKNQQLQAANTVYQSQQHRLAEKEEALENLRLSIQGKEKEQSRIGASLEDAQTRLTSLQNEIGPLRRNQEIARAEIESLNINIQHLQTQNKKLSADLGGAETDIEHAYQQLQGRKRARKAEQGQEAAAKRSKTS</sequence>
<keyword evidence="1" id="KW-0175">Coiled coil</keyword>
<gene>
    <name evidence="3" type="ORF">L207DRAFT_581755</name>
</gene>
<evidence type="ECO:0000313" key="4">
    <source>
        <dbReference type="Proteomes" id="UP000235786"/>
    </source>
</evidence>